<evidence type="ECO:0000313" key="2">
    <source>
        <dbReference type="EMBL" id="GIY03607.1"/>
    </source>
</evidence>
<sequence>RVTRFVRPTDSIVPGENFPTFLTLSSVNARRPPAGTAPGRSDTKRIQQIPGDGQRQLFRPHGNRRQNR</sequence>
<protein>
    <submittedName>
        <fullName evidence="2">Uncharacterized protein</fullName>
    </submittedName>
</protein>
<reference evidence="2 3" key="1">
    <citation type="submission" date="2021-06" db="EMBL/GenBank/DDBJ databases">
        <title>Caerostris darwini draft genome.</title>
        <authorList>
            <person name="Kono N."/>
            <person name="Arakawa K."/>
        </authorList>
    </citation>
    <scope>NUCLEOTIDE SEQUENCE [LARGE SCALE GENOMIC DNA]</scope>
</reference>
<dbReference type="Proteomes" id="UP001054837">
    <property type="component" value="Unassembled WGS sequence"/>
</dbReference>
<dbReference type="EMBL" id="BPLQ01003829">
    <property type="protein sequence ID" value="GIY03607.1"/>
    <property type="molecule type" value="Genomic_DNA"/>
</dbReference>
<evidence type="ECO:0000256" key="1">
    <source>
        <dbReference type="SAM" id="MobiDB-lite"/>
    </source>
</evidence>
<keyword evidence="3" id="KW-1185">Reference proteome</keyword>
<proteinExistence type="predicted"/>
<evidence type="ECO:0000313" key="3">
    <source>
        <dbReference type="Proteomes" id="UP001054837"/>
    </source>
</evidence>
<name>A0AAV4Q2W3_9ARAC</name>
<organism evidence="2 3">
    <name type="scientific">Caerostris darwini</name>
    <dbReference type="NCBI Taxonomy" id="1538125"/>
    <lineage>
        <taxon>Eukaryota</taxon>
        <taxon>Metazoa</taxon>
        <taxon>Ecdysozoa</taxon>
        <taxon>Arthropoda</taxon>
        <taxon>Chelicerata</taxon>
        <taxon>Arachnida</taxon>
        <taxon>Araneae</taxon>
        <taxon>Araneomorphae</taxon>
        <taxon>Entelegynae</taxon>
        <taxon>Araneoidea</taxon>
        <taxon>Araneidae</taxon>
        <taxon>Caerostris</taxon>
    </lineage>
</organism>
<feature type="region of interest" description="Disordered" evidence="1">
    <location>
        <begin position="24"/>
        <end position="68"/>
    </location>
</feature>
<dbReference type="AlphaFoldDB" id="A0AAV4Q2W3"/>
<accession>A0AAV4Q2W3</accession>
<feature type="non-terminal residue" evidence="2">
    <location>
        <position position="1"/>
    </location>
</feature>
<comment type="caution">
    <text evidence="2">The sequence shown here is derived from an EMBL/GenBank/DDBJ whole genome shotgun (WGS) entry which is preliminary data.</text>
</comment>
<gene>
    <name evidence="2" type="ORF">CDAR_482571</name>
</gene>